<feature type="non-terminal residue" evidence="4">
    <location>
        <position position="114"/>
    </location>
</feature>
<gene>
    <name evidence="4" type="primary">Hervk</name>
    <name evidence="4" type="ORF">RISTRI_R16278</name>
</gene>
<dbReference type="EC" id="3.1.26.4" evidence="2"/>
<feature type="domain" description="Reverse transcriptase" evidence="3">
    <location>
        <begin position="1"/>
        <end position="95"/>
    </location>
</feature>
<dbReference type="AlphaFoldDB" id="A0A7L3TI77"/>
<dbReference type="PROSITE" id="PS50878">
    <property type="entry name" value="RT_POL"/>
    <property type="match status" value="1"/>
</dbReference>
<dbReference type="InterPro" id="IPR043502">
    <property type="entry name" value="DNA/RNA_pol_sf"/>
</dbReference>
<comment type="similarity">
    <text evidence="1">Belongs to the beta type-B retroviral polymerase family. HERV class-II K(HML-2) pol subfamily.</text>
</comment>
<protein>
    <recommendedName>
        <fullName evidence="2">ribonuclease H</fullName>
        <ecNumber evidence="2">3.1.26.4</ecNumber>
    </recommendedName>
</protein>
<dbReference type="InterPro" id="IPR051320">
    <property type="entry name" value="Viral_Replic_Matur_Polypro"/>
</dbReference>
<comment type="caution">
    <text evidence="4">The sequence shown here is derived from an EMBL/GenBank/DDBJ whole genome shotgun (WGS) entry which is preliminary data.</text>
</comment>
<dbReference type="EMBL" id="VZUC01002637">
    <property type="protein sequence ID" value="NXV39155.1"/>
    <property type="molecule type" value="Genomic_DNA"/>
</dbReference>
<keyword evidence="5" id="KW-1185">Reference proteome</keyword>
<sequence length="114" mass="13123">EKPHLCWTVLPQGFKNSPTIFGTILMKELEQWPDKQDQVTLLQYIDDILLGTNTIDTFKEKTVSLLNFVGMAGYRVSEKKAQNAKQTVMYPGFEISQGQRKLRNDRKEAICRMA</sequence>
<dbReference type="PANTHER" id="PTHR33064">
    <property type="entry name" value="POL PROTEIN"/>
    <property type="match status" value="1"/>
</dbReference>
<dbReference type="SUPFAM" id="SSF56672">
    <property type="entry name" value="DNA/RNA polymerases"/>
    <property type="match status" value="1"/>
</dbReference>
<proteinExistence type="inferred from homology"/>
<name>A0A7L3TI77_RISTR</name>
<dbReference type="Pfam" id="PF00078">
    <property type="entry name" value="RVT_1"/>
    <property type="match status" value="1"/>
</dbReference>
<dbReference type="Gene3D" id="3.30.70.270">
    <property type="match status" value="1"/>
</dbReference>
<dbReference type="GO" id="GO:0004523">
    <property type="term" value="F:RNA-DNA hybrid ribonuclease activity"/>
    <property type="evidence" value="ECO:0007669"/>
    <property type="project" value="UniProtKB-EC"/>
</dbReference>
<reference evidence="4 5" key="1">
    <citation type="submission" date="2019-09" db="EMBL/GenBank/DDBJ databases">
        <title>Bird 10,000 Genomes (B10K) Project - Family phase.</title>
        <authorList>
            <person name="Zhang G."/>
        </authorList>
    </citation>
    <scope>NUCLEOTIDE SEQUENCE [LARGE SCALE GENOMIC DNA]</scope>
    <source>
        <strain evidence="4">OUT-0021</strain>
        <tissue evidence="4">Blood</tissue>
    </source>
</reference>
<evidence type="ECO:0000259" key="3">
    <source>
        <dbReference type="PROSITE" id="PS50878"/>
    </source>
</evidence>
<evidence type="ECO:0000313" key="5">
    <source>
        <dbReference type="Proteomes" id="UP000540089"/>
    </source>
</evidence>
<feature type="non-terminal residue" evidence="4">
    <location>
        <position position="1"/>
    </location>
</feature>
<dbReference type="InterPro" id="IPR000477">
    <property type="entry name" value="RT_dom"/>
</dbReference>
<dbReference type="InterPro" id="IPR043128">
    <property type="entry name" value="Rev_trsase/Diguanyl_cyclase"/>
</dbReference>
<evidence type="ECO:0000256" key="2">
    <source>
        <dbReference type="ARBA" id="ARBA00012180"/>
    </source>
</evidence>
<accession>A0A7L3TI77</accession>
<organism evidence="4 5">
    <name type="scientific">Rissa tridactyla</name>
    <name type="common">Black-legged kittiwake</name>
    <name type="synonym">Larus tridactyla</name>
    <dbReference type="NCBI Taxonomy" id="75485"/>
    <lineage>
        <taxon>Eukaryota</taxon>
        <taxon>Metazoa</taxon>
        <taxon>Chordata</taxon>
        <taxon>Craniata</taxon>
        <taxon>Vertebrata</taxon>
        <taxon>Euteleostomi</taxon>
        <taxon>Archelosauria</taxon>
        <taxon>Archosauria</taxon>
        <taxon>Dinosauria</taxon>
        <taxon>Saurischia</taxon>
        <taxon>Theropoda</taxon>
        <taxon>Coelurosauria</taxon>
        <taxon>Aves</taxon>
        <taxon>Neognathae</taxon>
        <taxon>Neoaves</taxon>
        <taxon>Charadriiformes</taxon>
        <taxon>Laridae</taxon>
        <taxon>Rissa</taxon>
    </lineage>
</organism>
<dbReference type="Proteomes" id="UP000540089">
    <property type="component" value="Unassembled WGS sequence"/>
</dbReference>
<dbReference type="PANTHER" id="PTHR33064:SF36">
    <property type="entry name" value="CCHC-TYPE DOMAIN-CONTAINING PROTEIN"/>
    <property type="match status" value="1"/>
</dbReference>
<evidence type="ECO:0000313" key="4">
    <source>
        <dbReference type="EMBL" id="NXV39155.1"/>
    </source>
</evidence>
<evidence type="ECO:0000256" key="1">
    <source>
        <dbReference type="ARBA" id="ARBA00010879"/>
    </source>
</evidence>